<evidence type="ECO:0000313" key="4">
    <source>
        <dbReference type="EMBL" id="GMI45389.1"/>
    </source>
</evidence>
<comment type="function">
    <text evidence="2">Hydrolysis of 6-phosphogluconolactone to 6-phosphogluconate.</text>
</comment>
<dbReference type="NCBIfam" id="TIGR01198">
    <property type="entry name" value="pgl"/>
    <property type="match status" value="1"/>
</dbReference>
<comment type="catalytic activity">
    <reaction evidence="2">
        <text>6-phospho-D-glucono-1,5-lactone + H2O = 6-phospho-D-gluconate + H(+)</text>
        <dbReference type="Rhea" id="RHEA:12556"/>
        <dbReference type="ChEBI" id="CHEBI:15377"/>
        <dbReference type="ChEBI" id="CHEBI:15378"/>
        <dbReference type="ChEBI" id="CHEBI:57955"/>
        <dbReference type="ChEBI" id="CHEBI:58759"/>
        <dbReference type="EC" id="3.1.1.31"/>
    </reaction>
</comment>
<protein>
    <recommendedName>
        <fullName evidence="2">6-phosphogluconolactonase</fullName>
        <shortName evidence="2">6PGL</shortName>
        <ecNumber evidence="2">3.1.1.31</ecNumber>
    </recommendedName>
</protein>
<dbReference type="OrthoDB" id="432544at2759"/>
<dbReference type="InterPro" id="IPR006148">
    <property type="entry name" value="Glc/Gal-6P_isomerase"/>
</dbReference>
<dbReference type="InterPro" id="IPR037171">
    <property type="entry name" value="NagB/RpiA_transferase-like"/>
</dbReference>
<feature type="domain" description="Glucosamine/galactosamine-6-phosphate isomerase" evidence="3">
    <location>
        <begin position="8"/>
        <end position="245"/>
    </location>
</feature>
<dbReference type="GO" id="GO:0006098">
    <property type="term" value="P:pentose-phosphate shunt"/>
    <property type="evidence" value="ECO:0007669"/>
    <property type="project" value="InterPro"/>
</dbReference>
<evidence type="ECO:0000259" key="3">
    <source>
        <dbReference type="Pfam" id="PF01182"/>
    </source>
</evidence>
<dbReference type="EMBL" id="BRYA01001551">
    <property type="protein sequence ID" value="GMI45389.1"/>
    <property type="molecule type" value="Genomic_DNA"/>
</dbReference>
<comment type="similarity">
    <text evidence="1 2">Belongs to the glucosamine/galactosamine-6-phosphate isomerase family. 6-phosphogluconolactonase subfamily.</text>
</comment>
<organism evidence="4 5">
    <name type="scientific">Triparma columacea</name>
    <dbReference type="NCBI Taxonomy" id="722753"/>
    <lineage>
        <taxon>Eukaryota</taxon>
        <taxon>Sar</taxon>
        <taxon>Stramenopiles</taxon>
        <taxon>Ochrophyta</taxon>
        <taxon>Bolidophyceae</taxon>
        <taxon>Parmales</taxon>
        <taxon>Triparmaceae</taxon>
        <taxon>Triparma</taxon>
    </lineage>
</organism>
<sequence>MQLQVHPSKAELATTLCETLVKHSVEAIESNGVFLLAVSGGSIPKMLSLDNLTSAFASAGVRANLEKWVVFLADERIVSDDSLDSNLLALRKDGFIGGLGGEEGRCKCYGIEGFGEKSPAEIAQAYEDDLISALPKSGGKFDTVVLGMGEDGHTCSLFPGHDLVDNPKPGKMVDFITDSPKNPPERITLTMDVLNASRHGIFAAAGAGKAAVLGEIFVKEGKEYKFKQPRTTYPCGMVTTEDLVWLVDEAAAGGINKEDAKL</sequence>
<evidence type="ECO:0000313" key="5">
    <source>
        <dbReference type="Proteomes" id="UP001165065"/>
    </source>
</evidence>
<accession>A0A9W7GGJ5</accession>
<keyword evidence="5" id="KW-1185">Reference proteome</keyword>
<comment type="caution">
    <text evidence="4">The sequence shown here is derived from an EMBL/GenBank/DDBJ whole genome shotgun (WGS) entry which is preliminary data.</text>
</comment>
<dbReference type="InterPro" id="IPR005900">
    <property type="entry name" value="6-phosphogluconolactonase_DevB"/>
</dbReference>
<dbReference type="PANTHER" id="PTHR11054:SF22">
    <property type="entry name" value="6-PHOSPHOGLUCONOLACTONASE 3, CHLOROPLASTIC"/>
    <property type="match status" value="1"/>
</dbReference>
<dbReference type="AlphaFoldDB" id="A0A9W7GGJ5"/>
<dbReference type="SUPFAM" id="SSF100950">
    <property type="entry name" value="NagB/RpiA/CoA transferase-like"/>
    <property type="match status" value="1"/>
</dbReference>
<dbReference type="EC" id="3.1.1.31" evidence="2"/>
<proteinExistence type="inferred from homology"/>
<dbReference type="Pfam" id="PF01182">
    <property type="entry name" value="Glucosamine_iso"/>
    <property type="match status" value="1"/>
</dbReference>
<dbReference type="Proteomes" id="UP001165065">
    <property type="component" value="Unassembled WGS sequence"/>
</dbReference>
<keyword evidence="2" id="KW-0378">Hydrolase</keyword>
<dbReference type="PANTHER" id="PTHR11054">
    <property type="entry name" value="6-PHOSPHOGLUCONOLACTONASE"/>
    <property type="match status" value="1"/>
</dbReference>
<evidence type="ECO:0000256" key="1">
    <source>
        <dbReference type="ARBA" id="ARBA00010662"/>
    </source>
</evidence>
<dbReference type="Gene3D" id="3.40.50.1360">
    <property type="match status" value="1"/>
</dbReference>
<dbReference type="GO" id="GO:0017057">
    <property type="term" value="F:6-phosphogluconolactonase activity"/>
    <property type="evidence" value="ECO:0007669"/>
    <property type="project" value="UniProtKB-UniRule"/>
</dbReference>
<name>A0A9W7GGJ5_9STRA</name>
<dbReference type="InterPro" id="IPR039104">
    <property type="entry name" value="6PGL"/>
</dbReference>
<reference evidence="5" key="1">
    <citation type="journal article" date="2023" name="Commun. Biol.">
        <title>Genome analysis of Parmales, the sister group of diatoms, reveals the evolutionary specialization of diatoms from phago-mixotrophs to photoautotrophs.</title>
        <authorList>
            <person name="Ban H."/>
            <person name="Sato S."/>
            <person name="Yoshikawa S."/>
            <person name="Yamada K."/>
            <person name="Nakamura Y."/>
            <person name="Ichinomiya M."/>
            <person name="Sato N."/>
            <person name="Blanc-Mathieu R."/>
            <person name="Endo H."/>
            <person name="Kuwata A."/>
            <person name="Ogata H."/>
        </authorList>
    </citation>
    <scope>NUCLEOTIDE SEQUENCE [LARGE SCALE GENOMIC DNA]</scope>
</reference>
<comment type="pathway">
    <text evidence="2">Carbohydrate degradation; pentose phosphate pathway; D-ribulose 5-phosphate from D-glucose 6-phosphate (oxidative stage): step 2/3.</text>
</comment>
<gene>
    <name evidence="4" type="ORF">TrCOL_g5231</name>
</gene>
<dbReference type="CDD" id="cd01400">
    <property type="entry name" value="6PGL"/>
    <property type="match status" value="1"/>
</dbReference>
<dbReference type="GO" id="GO:0005975">
    <property type="term" value="P:carbohydrate metabolic process"/>
    <property type="evidence" value="ECO:0007669"/>
    <property type="project" value="UniProtKB-UniRule"/>
</dbReference>
<evidence type="ECO:0000256" key="2">
    <source>
        <dbReference type="RuleBase" id="RU365095"/>
    </source>
</evidence>